<dbReference type="Pfam" id="PF00646">
    <property type="entry name" value="F-box"/>
    <property type="match status" value="1"/>
</dbReference>
<dbReference type="InterPro" id="IPR050796">
    <property type="entry name" value="SCF_F-box_component"/>
</dbReference>
<dbReference type="InterPro" id="IPR017451">
    <property type="entry name" value="F-box-assoc_interact_dom"/>
</dbReference>
<evidence type="ECO:0000313" key="3">
    <source>
        <dbReference type="Proteomes" id="UP000694251"/>
    </source>
</evidence>
<evidence type="ECO:0000313" key="2">
    <source>
        <dbReference type="EMBL" id="KAG7582288.1"/>
    </source>
</evidence>
<dbReference type="Pfam" id="PF07734">
    <property type="entry name" value="FBA_1"/>
    <property type="match status" value="1"/>
</dbReference>
<dbReference type="InterPro" id="IPR006527">
    <property type="entry name" value="F-box-assoc_dom_typ1"/>
</dbReference>
<dbReference type="PANTHER" id="PTHR31672">
    <property type="entry name" value="BNACNNG10540D PROTEIN"/>
    <property type="match status" value="1"/>
</dbReference>
<organism evidence="2 3">
    <name type="scientific">Arabidopsis suecica</name>
    <name type="common">Swedish thale-cress</name>
    <name type="synonym">Cardaminopsis suecica</name>
    <dbReference type="NCBI Taxonomy" id="45249"/>
    <lineage>
        <taxon>Eukaryota</taxon>
        <taxon>Viridiplantae</taxon>
        <taxon>Streptophyta</taxon>
        <taxon>Embryophyta</taxon>
        <taxon>Tracheophyta</taxon>
        <taxon>Spermatophyta</taxon>
        <taxon>Magnoliopsida</taxon>
        <taxon>eudicotyledons</taxon>
        <taxon>Gunneridae</taxon>
        <taxon>Pentapetalae</taxon>
        <taxon>rosids</taxon>
        <taxon>malvids</taxon>
        <taxon>Brassicales</taxon>
        <taxon>Brassicaceae</taxon>
        <taxon>Camelineae</taxon>
        <taxon>Arabidopsis</taxon>
    </lineage>
</organism>
<proteinExistence type="predicted"/>
<dbReference type="NCBIfam" id="TIGR01640">
    <property type="entry name" value="F_box_assoc_1"/>
    <property type="match status" value="1"/>
</dbReference>
<dbReference type="Proteomes" id="UP000694251">
    <property type="component" value="Chromosome 8"/>
</dbReference>
<keyword evidence="3" id="KW-1185">Reference proteome</keyword>
<accession>A0A8T2B5H0</accession>
<evidence type="ECO:0000259" key="1">
    <source>
        <dbReference type="PROSITE" id="PS50181"/>
    </source>
</evidence>
<dbReference type="AlphaFoldDB" id="A0A8T2B5H0"/>
<reference evidence="2 3" key="1">
    <citation type="submission" date="2020-12" db="EMBL/GenBank/DDBJ databases">
        <title>Concerted genomic and epigenomic changes stabilize Arabidopsis allopolyploids.</title>
        <authorList>
            <person name="Chen Z."/>
        </authorList>
    </citation>
    <scope>NUCLEOTIDE SEQUENCE [LARGE SCALE GENOMIC DNA]</scope>
    <source>
        <strain evidence="2">As9502</strain>
        <tissue evidence="2">Leaf</tissue>
    </source>
</reference>
<dbReference type="EMBL" id="JAEFBJ010000008">
    <property type="protein sequence ID" value="KAG7582288.1"/>
    <property type="molecule type" value="Genomic_DNA"/>
</dbReference>
<name>A0A8T2B5H0_ARASU</name>
<dbReference type="PROSITE" id="PS50181">
    <property type="entry name" value="FBOX"/>
    <property type="match status" value="1"/>
</dbReference>
<feature type="domain" description="F-box" evidence="1">
    <location>
        <begin position="2"/>
        <end position="49"/>
    </location>
</feature>
<dbReference type="OrthoDB" id="1867629at2759"/>
<dbReference type="SMART" id="SM00256">
    <property type="entry name" value="FBOX"/>
    <property type="match status" value="1"/>
</dbReference>
<sequence length="409" mass="47015">MTTMISDLPYDLLSEILSRVPIKSLPKLKTTCKRWYGLFKDPDFVEKKLGKAASEMVFLMNHEVYSISVEIHGIPKGSWASMGFTGTLTIPEDSDLEIFRIHHCNGLLLCATMDCRLVVWNPCTGQITWIKPRIRYNSDDIYALGCGNNKSSSLDSYKILRCCDDNHEIRESEIYDFSSSSWRGLDGVTANCFIECNGVTLKESAYWYASDEKETPTGKFILRFDFATERFARLCLPLTFRRDRDNKSVVVSVVGEDKLALLQQFDHRVHGLKYSKIKIWMTDTKISEATHLSWSNFLVVDLADDNLPSVTSFLLDEEKRVAVCSDAVCSDPDTEDEDRSRIYIVGEDVDKFVYDDVSTETWPNQPFLVNYIPNLVHIEKDAPIVEVQKKRKRQEARRTWHLTKVVRRV</sequence>
<comment type="caution">
    <text evidence="2">The sequence shown here is derived from an EMBL/GenBank/DDBJ whole genome shotgun (WGS) entry which is preliminary data.</text>
</comment>
<gene>
    <name evidence="2" type="ORF">ISN44_As08g018970</name>
</gene>
<dbReference type="InterPro" id="IPR001810">
    <property type="entry name" value="F-box_dom"/>
</dbReference>
<protein>
    <submittedName>
        <fullName evidence="2">F-box associated interaction domain</fullName>
    </submittedName>
</protein>
<dbReference type="CDD" id="cd22157">
    <property type="entry name" value="F-box_AtFBW1-like"/>
    <property type="match status" value="1"/>
</dbReference>
<dbReference type="PANTHER" id="PTHR31672:SF13">
    <property type="entry name" value="F-BOX PROTEIN CPR30-LIKE"/>
    <property type="match status" value="1"/>
</dbReference>